<comment type="caution">
    <text evidence="2">The sequence shown here is derived from an EMBL/GenBank/DDBJ whole genome shotgun (WGS) entry which is preliminary data.</text>
</comment>
<dbReference type="Proteomes" id="UP001610063">
    <property type="component" value="Unassembled WGS sequence"/>
</dbReference>
<keyword evidence="1" id="KW-0732">Signal</keyword>
<organism evidence="2 3">
    <name type="scientific">Marinoscillum luteum</name>
    <dbReference type="NCBI Taxonomy" id="861051"/>
    <lineage>
        <taxon>Bacteria</taxon>
        <taxon>Pseudomonadati</taxon>
        <taxon>Bacteroidota</taxon>
        <taxon>Cytophagia</taxon>
        <taxon>Cytophagales</taxon>
        <taxon>Reichenbachiellaceae</taxon>
        <taxon>Marinoscillum</taxon>
    </lineage>
</organism>
<gene>
    <name evidence="2" type="ORF">ACHKAR_09195</name>
</gene>
<accession>A0ABW7N7L9</accession>
<evidence type="ECO:0000256" key="1">
    <source>
        <dbReference type="SAM" id="SignalP"/>
    </source>
</evidence>
<dbReference type="RefSeq" id="WP_395417163.1">
    <property type="nucleotide sequence ID" value="NZ_JBIPKE010000015.1"/>
</dbReference>
<reference evidence="2 3" key="1">
    <citation type="journal article" date="2013" name="Int. J. Syst. Evol. Microbiol.">
        <title>Marinoscillum luteum sp. nov., isolated from marine sediment.</title>
        <authorList>
            <person name="Cha I.T."/>
            <person name="Park S.J."/>
            <person name="Kim S.J."/>
            <person name="Kim J.G."/>
            <person name="Jung M.Y."/>
            <person name="Shin K.S."/>
            <person name="Kwon K.K."/>
            <person name="Yang S.H."/>
            <person name="Seo Y.S."/>
            <person name="Rhee S.K."/>
        </authorList>
    </citation>
    <scope>NUCLEOTIDE SEQUENCE [LARGE SCALE GENOMIC DNA]</scope>
    <source>
        <strain evidence="2 3">KCTC 23939</strain>
    </source>
</reference>
<dbReference type="PROSITE" id="PS51257">
    <property type="entry name" value="PROKAR_LIPOPROTEIN"/>
    <property type="match status" value="1"/>
</dbReference>
<keyword evidence="3" id="KW-1185">Reference proteome</keyword>
<name>A0ABW7N7L9_9BACT</name>
<feature type="signal peptide" evidence="1">
    <location>
        <begin position="1"/>
        <end position="29"/>
    </location>
</feature>
<evidence type="ECO:0000313" key="2">
    <source>
        <dbReference type="EMBL" id="MFH6983613.1"/>
    </source>
</evidence>
<sequence>MSILKKTGTITSLLAIYLLAIGLACSAQAHLLVQKQGTAAYYQSDQLSDQFKHTFPPTYNVIIQGTSSPRPYPTNESQTWAVLWAHSFHFDRPFNGLYYHVLNLLIEQEKADLLYPFHFFF</sequence>
<feature type="chain" id="PRO_5045852565" evidence="1">
    <location>
        <begin position="30"/>
        <end position="121"/>
    </location>
</feature>
<dbReference type="EMBL" id="JBIPKE010000015">
    <property type="protein sequence ID" value="MFH6983613.1"/>
    <property type="molecule type" value="Genomic_DNA"/>
</dbReference>
<evidence type="ECO:0000313" key="3">
    <source>
        <dbReference type="Proteomes" id="UP001610063"/>
    </source>
</evidence>
<protein>
    <submittedName>
        <fullName evidence="2">Uncharacterized protein</fullName>
    </submittedName>
</protein>
<proteinExistence type="predicted"/>